<feature type="domain" description="Amine oxidase" evidence="2">
    <location>
        <begin position="2"/>
        <end position="68"/>
    </location>
</feature>
<protein>
    <recommendedName>
        <fullName evidence="6">Amine oxidase domain-containing protein</fullName>
    </recommendedName>
</protein>
<evidence type="ECO:0000313" key="4">
    <source>
        <dbReference type="EMBL" id="KAL2322099.1"/>
    </source>
</evidence>
<comment type="similarity">
    <text evidence="1">Belongs to the flavin monoamine oxidase family.</text>
</comment>
<dbReference type="PANTHER" id="PTHR10742:SF368">
    <property type="entry name" value="POLYAMINE OXIDASE 1"/>
    <property type="match status" value="1"/>
</dbReference>
<comment type="caution">
    <text evidence="4">The sequence shown here is derived from an EMBL/GenBank/DDBJ whole genome shotgun (WGS) entry which is preliminary data.</text>
</comment>
<evidence type="ECO:0000259" key="3">
    <source>
        <dbReference type="Pfam" id="PF01693"/>
    </source>
</evidence>
<dbReference type="PANTHER" id="PTHR10742">
    <property type="entry name" value="FLAVIN MONOAMINE OXIDASE"/>
    <property type="match status" value="1"/>
</dbReference>
<dbReference type="Pfam" id="PF01593">
    <property type="entry name" value="Amino_oxidase"/>
    <property type="match status" value="1"/>
</dbReference>
<dbReference type="Pfam" id="PF01693">
    <property type="entry name" value="Cauli_VI"/>
    <property type="match status" value="2"/>
</dbReference>
<dbReference type="AlphaFoldDB" id="A0ABD1LEZ8"/>
<dbReference type="EMBL" id="JBGMDY010000009">
    <property type="protein sequence ID" value="KAL2322099.1"/>
    <property type="molecule type" value="Genomic_DNA"/>
</dbReference>
<evidence type="ECO:0000256" key="1">
    <source>
        <dbReference type="ARBA" id="ARBA00005995"/>
    </source>
</evidence>
<organism evidence="4 5">
    <name type="scientific">Flemingia macrophylla</name>
    <dbReference type="NCBI Taxonomy" id="520843"/>
    <lineage>
        <taxon>Eukaryota</taxon>
        <taxon>Viridiplantae</taxon>
        <taxon>Streptophyta</taxon>
        <taxon>Embryophyta</taxon>
        <taxon>Tracheophyta</taxon>
        <taxon>Spermatophyta</taxon>
        <taxon>Magnoliopsida</taxon>
        <taxon>eudicotyledons</taxon>
        <taxon>Gunneridae</taxon>
        <taxon>Pentapetalae</taxon>
        <taxon>rosids</taxon>
        <taxon>fabids</taxon>
        <taxon>Fabales</taxon>
        <taxon>Fabaceae</taxon>
        <taxon>Papilionoideae</taxon>
        <taxon>50 kb inversion clade</taxon>
        <taxon>NPAAA clade</taxon>
        <taxon>indigoferoid/millettioid clade</taxon>
        <taxon>Phaseoleae</taxon>
        <taxon>Flemingia</taxon>
    </lineage>
</organism>
<dbReference type="InterPro" id="IPR036188">
    <property type="entry name" value="FAD/NAD-bd_sf"/>
</dbReference>
<proteinExistence type="inferred from homology"/>
<feature type="domain" description="Ribonuclease H1 N-terminal" evidence="3">
    <location>
        <begin position="331"/>
        <end position="372"/>
    </location>
</feature>
<dbReference type="InterPro" id="IPR002937">
    <property type="entry name" value="Amino_oxidase"/>
</dbReference>
<evidence type="ECO:0008006" key="6">
    <source>
        <dbReference type="Google" id="ProtNLM"/>
    </source>
</evidence>
<evidence type="ECO:0000313" key="5">
    <source>
        <dbReference type="Proteomes" id="UP001603857"/>
    </source>
</evidence>
<dbReference type="Gene3D" id="3.50.50.60">
    <property type="entry name" value="FAD/NAD(P)-binding domain"/>
    <property type="match status" value="1"/>
</dbReference>
<accession>A0ABD1LEZ8</accession>
<dbReference type="InterPro" id="IPR050281">
    <property type="entry name" value="Flavin_monoamine_oxidase"/>
</dbReference>
<gene>
    <name evidence="4" type="ORF">Fmac_026478</name>
</gene>
<dbReference type="InterPro" id="IPR011320">
    <property type="entry name" value="RNase_H1_N"/>
</dbReference>
<name>A0ABD1LEZ8_9FABA</name>
<dbReference type="Proteomes" id="UP001603857">
    <property type="component" value="Unassembled WGS sequence"/>
</dbReference>
<dbReference type="SUPFAM" id="SSF51905">
    <property type="entry name" value="FAD/NAD(P)-binding domain"/>
    <property type="match status" value="1"/>
</dbReference>
<evidence type="ECO:0000259" key="2">
    <source>
        <dbReference type="Pfam" id="PF01593"/>
    </source>
</evidence>
<keyword evidence="5" id="KW-1185">Reference proteome</keyword>
<sequence>MLAESGVEDMVILEASNRVGGRIRKEHFGGVSVELDAGWIAGIGDPQRNPVWELAVQFGLRTCFSDYTNAGTSRDDVVSNFHSVLLSLTLLHVVLLVVSAGTSFRVESLLTRTKRRWTRRFRSCGARRRKERRQKLFSTHLETKEDEETPPLDNVLEDDLENILDDIPLEEWYEQETSFSQTLGLQASPETIQTNEFKLDTQSTLDSIVQTTDVTLHKERNYLRPSQFFNRRDNQGIPLLTKASPSGKGYTYFVLLTGPHKGIFTKFADLCMAKEGLANPRYKGFYTKEEADKALDIKKGIICALHNFLTADNQGIPLLTKASPSGKGYTYFVLLTGPHKGIFTKFADLCMAKEGLANPRYKGFYTKEEADKALEFSMSSSFADIMDKGKRLASPDKDSSDESTGSYKRKTFSLENSINPLLNMSDSVSRIKLPSQNCSRSSLLGCKNFPSFLLGTTAYKLLKECPVTLDQQVLLTSINRANTHKTKQNALTALNGIFTNKTKN</sequence>
<reference evidence="4 5" key="1">
    <citation type="submission" date="2024-08" db="EMBL/GenBank/DDBJ databases">
        <title>Insights into the chromosomal genome structure of Flemingia macrophylla.</title>
        <authorList>
            <person name="Ding Y."/>
            <person name="Zhao Y."/>
            <person name="Bi W."/>
            <person name="Wu M."/>
            <person name="Zhao G."/>
            <person name="Gong Y."/>
            <person name="Li W."/>
            <person name="Zhang P."/>
        </authorList>
    </citation>
    <scope>NUCLEOTIDE SEQUENCE [LARGE SCALE GENOMIC DNA]</scope>
    <source>
        <strain evidence="4">DYQJB</strain>
        <tissue evidence="4">Leaf</tissue>
    </source>
</reference>
<feature type="domain" description="Ribonuclease H1 N-terminal" evidence="3">
    <location>
        <begin position="252"/>
        <end position="293"/>
    </location>
</feature>
<dbReference type="Gene3D" id="3.90.660.10">
    <property type="match status" value="1"/>
</dbReference>